<dbReference type="STRING" id="34691.A0A182XIN0"/>
<evidence type="ECO:0000313" key="7">
    <source>
        <dbReference type="Proteomes" id="UP000076407"/>
    </source>
</evidence>
<protein>
    <recommendedName>
        <fullName evidence="5">AAA+ ATPase domain-containing protein</fullName>
    </recommendedName>
</protein>
<name>A0A182XIN0_ANOQN</name>
<accession>A0A182XIN0</accession>
<dbReference type="GO" id="GO:0005524">
    <property type="term" value="F:ATP binding"/>
    <property type="evidence" value="ECO:0007669"/>
    <property type="project" value="InterPro"/>
</dbReference>
<dbReference type="Pfam" id="PF00004">
    <property type="entry name" value="AAA"/>
    <property type="match status" value="1"/>
</dbReference>
<evidence type="ECO:0000256" key="3">
    <source>
        <dbReference type="SAM" id="Coils"/>
    </source>
</evidence>
<evidence type="ECO:0000256" key="4">
    <source>
        <dbReference type="SAM" id="MobiDB-lite"/>
    </source>
</evidence>
<dbReference type="CDD" id="cd00009">
    <property type="entry name" value="AAA"/>
    <property type="match status" value="1"/>
</dbReference>
<dbReference type="InterPro" id="IPR027417">
    <property type="entry name" value="P-loop_NTPase"/>
</dbReference>
<dbReference type="GO" id="GO:0022008">
    <property type="term" value="P:neurogenesis"/>
    <property type="evidence" value="ECO:0007669"/>
    <property type="project" value="InterPro"/>
</dbReference>
<dbReference type="PANTHER" id="PTHR12784:SF28">
    <property type="entry name" value="PROTEIN SICKIE"/>
    <property type="match status" value="1"/>
</dbReference>
<dbReference type="VEuPathDB" id="VectorBase:AQUA009712"/>
<dbReference type="EnsemblMetazoa" id="AQUA009712-RA">
    <property type="protein sequence ID" value="AQUA009712-PA"/>
    <property type="gene ID" value="AQUA009712"/>
</dbReference>
<reference evidence="6" key="1">
    <citation type="submission" date="2020-05" db="UniProtKB">
        <authorList>
            <consortium name="EnsemblMetazoa"/>
        </authorList>
    </citation>
    <scope>IDENTIFICATION</scope>
    <source>
        <strain evidence="6">SANGQUA</strain>
    </source>
</reference>
<keyword evidence="2 3" id="KW-0175">Coiled coil</keyword>
<comment type="similarity">
    <text evidence="1">Belongs to the Nav/unc-53 family.</text>
</comment>
<feature type="region of interest" description="Disordered" evidence="4">
    <location>
        <begin position="292"/>
        <end position="320"/>
    </location>
</feature>
<dbReference type="GO" id="GO:0016887">
    <property type="term" value="F:ATP hydrolysis activity"/>
    <property type="evidence" value="ECO:0007669"/>
    <property type="project" value="InterPro"/>
</dbReference>
<feature type="region of interest" description="Disordered" evidence="4">
    <location>
        <begin position="740"/>
        <end position="762"/>
    </location>
</feature>
<evidence type="ECO:0000256" key="2">
    <source>
        <dbReference type="ARBA" id="ARBA00023054"/>
    </source>
</evidence>
<dbReference type="Pfam" id="PF23092">
    <property type="entry name" value="Ubiquitin_6"/>
    <property type="match status" value="1"/>
</dbReference>
<evidence type="ECO:0000259" key="5">
    <source>
        <dbReference type="SMART" id="SM00382"/>
    </source>
</evidence>
<organism evidence="6 7">
    <name type="scientific">Anopheles quadriannulatus</name>
    <name type="common">Mosquito</name>
    <dbReference type="NCBI Taxonomy" id="34691"/>
    <lineage>
        <taxon>Eukaryota</taxon>
        <taxon>Metazoa</taxon>
        <taxon>Ecdysozoa</taxon>
        <taxon>Arthropoda</taxon>
        <taxon>Hexapoda</taxon>
        <taxon>Insecta</taxon>
        <taxon>Pterygota</taxon>
        <taxon>Neoptera</taxon>
        <taxon>Endopterygota</taxon>
        <taxon>Diptera</taxon>
        <taxon>Nematocera</taxon>
        <taxon>Culicoidea</taxon>
        <taxon>Culicidae</taxon>
        <taxon>Anophelinae</taxon>
        <taxon>Anopheles</taxon>
    </lineage>
</organism>
<evidence type="ECO:0000256" key="1">
    <source>
        <dbReference type="ARBA" id="ARBA00006255"/>
    </source>
</evidence>
<dbReference type="InterPro" id="IPR003593">
    <property type="entry name" value="AAA+_ATPase"/>
</dbReference>
<dbReference type="Gene3D" id="3.40.50.300">
    <property type="entry name" value="P-loop containing nucleotide triphosphate hydrolases"/>
    <property type="match status" value="1"/>
</dbReference>
<dbReference type="PANTHER" id="PTHR12784">
    <property type="entry name" value="STEERIN"/>
    <property type="match status" value="1"/>
</dbReference>
<dbReference type="InterPro" id="IPR039041">
    <property type="entry name" value="Nav/unc-53"/>
</dbReference>
<proteinExistence type="inferred from homology"/>
<dbReference type="AlphaFoldDB" id="A0A182XIN0"/>
<feature type="region of interest" description="Disordered" evidence="4">
    <location>
        <begin position="173"/>
        <end position="233"/>
    </location>
</feature>
<feature type="coiled-coil region" evidence="3">
    <location>
        <begin position="136"/>
        <end position="163"/>
    </location>
</feature>
<dbReference type="InterPro" id="IPR057568">
    <property type="entry name" value="CortBP2_NAV1-like_AAA_lid"/>
</dbReference>
<dbReference type="InterPro" id="IPR003959">
    <property type="entry name" value="ATPase_AAA_core"/>
</dbReference>
<evidence type="ECO:0000313" key="6">
    <source>
        <dbReference type="EnsemblMetazoa" id="AQUA009712-PA"/>
    </source>
</evidence>
<dbReference type="InterPro" id="IPR057126">
    <property type="entry name" value="NAV1-like_ubiquitin-like"/>
</dbReference>
<dbReference type="Proteomes" id="UP000076407">
    <property type="component" value="Unassembled WGS sequence"/>
</dbReference>
<keyword evidence="7" id="KW-1185">Reference proteome</keyword>
<feature type="domain" description="AAA+ ATPase" evidence="5">
    <location>
        <begin position="436"/>
        <end position="596"/>
    </location>
</feature>
<feature type="compositionally biased region" description="Pro residues" evidence="4">
    <location>
        <begin position="219"/>
        <end position="231"/>
    </location>
</feature>
<dbReference type="Pfam" id="PF25408">
    <property type="entry name" value="AAA_lid_NAV1"/>
    <property type="match status" value="1"/>
</dbReference>
<dbReference type="FunFam" id="3.40.50.300:FF:001111">
    <property type="entry name" value="neuron navigator 2 isoform X3"/>
    <property type="match status" value="1"/>
</dbReference>
<sequence>MMAHVVAAFEQSLSNMTHRLQSLTATTEKKDSEILDMRQTIELLRKQSIQAGLTTAHMQSMGVQVNGQVNGTAIAAEQTKTTTTTGGGGGGSAKPVDAIVELNGNPVVEDLKKQLREKDLVLTDIRLEALSSASQLESLKDTVMKMRQEMMNLKQNNERLQRLVTTRSLAGSEVSLGPVSPSGSIGEPRRYSLAADNGMGRAPLELPQNLDETEEDNIPPAPAPEPPPAPLSPAIIAELSPTIERAAMVNEILTTPAEDVADPVDGKKISIAVYLGQPESFPKYAEEMNECDNYYHSSPDDEEMGEAGEKGGHPRGGSFSLGSGVETNEFVIAYTYISGKTTWQNLDYIVRKTFKDYLSRIDPGTNLGLNTDSITSYHLGEAKRGPEMGFPELLPCGYIIGNVKTLYICLQGVGSLAFDSLILRNIVHRYISLLTEHRRLILCGPSGTGKSYLARKLAEFLVARAGRDNPIEAIATFNVDHKSSKELQQYLGHIAEQASMSNGAAEELPAVIILDNLHHASALGDVFSCLLSATAAKLPCIIGTMSQATCNTTNLQLHHNFRWVLTANHMEPVKGFLGRFLRRKLFSVELQNQQQQPQLEKVLKWLPTVWQHINSFLETHSSSDVTIGPRLFLSCPMNLPDSQVWFTDVWNYHLAPYLMDAVREGVQLYGRRGGAWVDPCTYIRETYPWPVGPTTVPQLRQITADDVGLEASAPGNAENQDPLLNMLMRLQEAANYNGNAEQDSDCASLDSNMTHDSSAGAE</sequence>
<feature type="compositionally biased region" description="Polar residues" evidence="4">
    <location>
        <begin position="749"/>
        <end position="762"/>
    </location>
</feature>
<dbReference type="SMART" id="SM00382">
    <property type="entry name" value="AAA"/>
    <property type="match status" value="1"/>
</dbReference>
<dbReference type="SUPFAM" id="SSF52540">
    <property type="entry name" value="P-loop containing nucleoside triphosphate hydrolases"/>
    <property type="match status" value="1"/>
</dbReference>